<name>A0A0S4M5R9_9BURK</name>
<dbReference type="Proteomes" id="UP000198651">
    <property type="component" value="Chromosome I"/>
</dbReference>
<dbReference type="EMBL" id="LN906597">
    <property type="protein sequence ID" value="CUT18274.1"/>
    <property type="molecule type" value="Genomic_DNA"/>
</dbReference>
<keyword evidence="2" id="KW-1185">Reference proteome</keyword>
<accession>A0A0S4M5R9</accession>
<organism evidence="1 2">
    <name type="scientific">Candidatus Ichthyocystis hellenicum</name>
    <dbReference type="NCBI Taxonomy" id="1561003"/>
    <lineage>
        <taxon>Bacteria</taxon>
        <taxon>Pseudomonadati</taxon>
        <taxon>Pseudomonadota</taxon>
        <taxon>Betaproteobacteria</taxon>
        <taxon>Burkholderiales</taxon>
        <taxon>Candidatus Ichthyocystis</taxon>
    </lineage>
</organism>
<dbReference type="RefSeq" id="WP_092343574.1">
    <property type="nucleotide sequence ID" value="NZ_LN906597.1"/>
</dbReference>
<evidence type="ECO:0000313" key="1">
    <source>
        <dbReference type="EMBL" id="CUT18274.1"/>
    </source>
</evidence>
<gene>
    <name evidence="1" type="ORF">Ark11_1476</name>
</gene>
<dbReference type="STRING" id="1561003.Ark11_1476"/>
<reference evidence="2" key="1">
    <citation type="submission" date="2015-11" db="EMBL/GenBank/DDBJ databases">
        <authorList>
            <person name="Seth-Smith H.M.B."/>
        </authorList>
    </citation>
    <scope>NUCLEOTIDE SEQUENCE [LARGE SCALE GENOMIC DNA]</scope>
    <source>
        <strain evidence="2">2013Ark11</strain>
    </source>
</reference>
<dbReference type="AlphaFoldDB" id="A0A0S4M5R9"/>
<evidence type="ECO:0000313" key="2">
    <source>
        <dbReference type="Proteomes" id="UP000198651"/>
    </source>
</evidence>
<sequence>MNAHFSTDSSIVNNIDENKNIKNNEIYDNADDNAAYEDKHMSNNQGCYLSSTILPKHEQSCRFLSIHTQDDLCQDNYYQEKLLPLDIFKLGGYNLLSKTNRFDNNKPDSLYAAKHTLIEDEQLSTEPHPKRIDIKILTDDEKTHASASPDFTEQAIKDSSMEHIEQTAQTYPISNENSIKKDIGLKSYARSSLCNTKYYPRTLYRDAIKQIDIDSNGLFKKYVLEKMAKDLKRRNLLESSIDLSATYSNIRRYTLDKLSSLLNDDLIDSDVLITPGMSISDLRLTFISNKYFFKKLRDNCNQIAEDTRATPSDCLSHVFQCRIIFNISNHLNSANTRVKFYPQKNKFLQELKELIIDTISNLPNNIIYAIKNINQRNIVNALFSKIHGVLISKLLIKNLKSLPNNENKFSGRFHDNLNLLNDFLAKIGNLVRVSCIFHDGVFLPNESTVEKLSKYILSDMYGIPSVVHKSLNLCDESIHKSQGSSCNIELPSESMDPKREKTRNDCEHAQVKTTSLIKNTHQSKQHIITKELNMRYYYKINLFTADLTTIYETAIKKINIDNNKTFRNSLLKKIGSYIASKGIIESSINLSRTYSNVCRYVLDKVSPYISNIITTTDTLITPGMSLSSIKNNCISNKSFFEKLNKKCEEIVESINVIPDYYFSIIIQNYICDSNKSLKISQKKTKLYPEIKSLITETISNLPNNIIHELKKFNQSETVNGLFLDIHSVYAQKSLIRNALLLFNYNKLPNNDPIANLDLLNNLHTKLLNQVILSPILHEGKIFFPGESTAKLLSKYLLLDMYNIPFKFHKKLVPYKHISDNILMNDCEKNSTTLINTSDNIESASLAKPVLIPHKSSKWNPDLISSSIIYEEALSLADIDKGDFENSFVDKIKNYSTVKRYSIKKEEINVDLSITYYRIKNYISKILQPFFKKIEERIKPVCNMTMDEYRLSYISNEEFFDKLRKFCTKTVTGIKNISDSKLNDMIQNSVRLEIKEFKTIIIRSRRKILFRSDLEKLLTRNIMNVPEMIANAIKLIPLDKFLEKQFTRFDNMYVDNSSLLKSKSVFSYVQKKVTNDHLLNVLVDKISIEMIDKAGKGNSIKGTVMRKIINSYMVCNKLSTYKYIRRLIREDLPTLDKIVDNIMIIRNDKIEIADQETKCKILDKLESHLIQAAIRSYNESCVKKYKSHKSRV</sequence>
<proteinExistence type="predicted"/>
<protein>
    <submittedName>
        <fullName evidence="1">Uncharacterized protein</fullName>
    </submittedName>
</protein>